<sequence>MIPSATHHDTTKSSKSKLQISFKPSIAVTSVNMIPCRTFNPEPSLTLSMINMLHTCAASYNQAKTDGKVDLFIELACQALWKEKPLDIPAELATDVEYNEVITKQWAKLVLEKMDSIIASRVFNPQPLWEAVMRLTAGATDKNVTSVTAPIPVPVPRLPKEDTAQFHSWPPKVSDQEAFDRMGENAAIITPGARVVRRTVIITPGAPIRRRSAHILVPRPLSMPPKARAPAAHSANEDDDVYLSDKSQANNEPTSVSAMVREVIRECPAAVLKFKVMDPEILAKDAKKCAKAAAAKNKKNETPTQKRKATDASDDDGDGSEVAGIEDNDKKKKKHNAPGESDDDLEEPVVIGLTMYVYIEKPPIPGKKGKLSDSDKYVQKGPFKLKSTENYSTFLIKISAALPCPVLNIVQEKMTWKCQTPQNSPSLPLGKELGYSAMLETIKAKRAGSRVGIVMMPPPVKPAEQPHWDIDNSAKRPETGFDYTELEARSTEDSIAQQCSHFNQVVGPTVRQLEEKYPIGNHPPFPGKRVFTDLSTGWTWDLTDVRLNIWATHIVHNTATLERPPESKHFDKSASITAPNTKNTNEVIPTPAVAAPPAVLATNTSNLIELLLVSMLQQQQAAMVPKPAALEVPVAVPAAPALSTIALAPAIPTADSLTIPDVPLDDFCAHYRVDPKDRERLDKMEFCPGDDLDSLGPDDWKVFGGFAALLWARFKAKNQQFIRDVQLGKWKD</sequence>
<proteinExistence type="predicted"/>
<feature type="compositionally biased region" description="Polar residues" evidence="1">
    <location>
        <begin position="574"/>
        <end position="583"/>
    </location>
</feature>
<keyword evidence="3" id="KW-1185">Reference proteome</keyword>
<feature type="region of interest" description="Disordered" evidence="1">
    <location>
        <begin position="293"/>
        <end position="345"/>
    </location>
</feature>
<evidence type="ECO:0000256" key="1">
    <source>
        <dbReference type="SAM" id="MobiDB-lite"/>
    </source>
</evidence>
<reference evidence="3" key="2">
    <citation type="submission" date="2015-01" db="EMBL/GenBank/DDBJ databases">
        <title>Evolutionary Origins and Diversification of the Mycorrhizal Mutualists.</title>
        <authorList>
            <consortium name="DOE Joint Genome Institute"/>
            <consortium name="Mycorrhizal Genomics Consortium"/>
            <person name="Kohler A."/>
            <person name="Kuo A."/>
            <person name="Nagy L.G."/>
            <person name="Floudas D."/>
            <person name="Copeland A."/>
            <person name="Barry K.W."/>
            <person name="Cichocki N."/>
            <person name="Veneault-Fourrey C."/>
            <person name="LaButti K."/>
            <person name="Lindquist E.A."/>
            <person name="Lipzen A."/>
            <person name="Lundell T."/>
            <person name="Morin E."/>
            <person name="Murat C."/>
            <person name="Riley R."/>
            <person name="Ohm R."/>
            <person name="Sun H."/>
            <person name="Tunlid A."/>
            <person name="Henrissat B."/>
            <person name="Grigoriev I.V."/>
            <person name="Hibbett D.S."/>
            <person name="Martin F."/>
        </authorList>
    </citation>
    <scope>NUCLEOTIDE SEQUENCE [LARGE SCALE GENOMIC DNA]</scope>
    <source>
        <strain evidence="3">LaAM-08-1</strain>
    </source>
</reference>
<gene>
    <name evidence="2" type="ORF">K443DRAFT_11456</name>
</gene>
<dbReference type="Proteomes" id="UP000054477">
    <property type="component" value="Unassembled WGS sequence"/>
</dbReference>
<feature type="region of interest" description="Disordered" evidence="1">
    <location>
        <begin position="217"/>
        <end position="256"/>
    </location>
</feature>
<accession>A0A0C9X244</accession>
<evidence type="ECO:0000313" key="2">
    <source>
        <dbReference type="EMBL" id="KIJ95318.1"/>
    </source>
</evidence>
<dbReference type="AlphaFoldDB" id="A0A0C9X244"/>
<dbReference type="OrthoDB" id="3069791at2759"/>
<evidence type="ECO:0000313" key="3">
    <source>
        <dbReference type="Proteomes" id="UP000054477"/>
    </source>
</evidence>
<name>A0A0C9X244_9AGAR</name>
<protein>
    <submittedName>
        <fullName evidence="2">Uncharacterized protein</fullName>
    </submittedName>
</protein>
<feature type="region of interest" description="Disordered" evidence="1">
    <location>
        <begin position="564"/>
        <end position="583"/>
    </location>
</feature>
<dbReference type="HOGENOM" id="CLU_022726_0_0_1"/>
<dbReference type="EMBL" id="KN838760">
    <property type="protein sequence ID" value="KIJ95318.1"/>
    <property type="molecule type" value="Genomic_DNA"/>
</dbReference>
<reference evidence="2 3" key="1">
    <citation type="submission" date="2014-04" db="EMBL/GenBank/DDBJ databases">
        <authorList>
            <consortium name="DOE Joint Genome Institute"/>
            <person name="Kuo A."/>
            <person name="Kohler A."/>
            <person name="Nagy L.G."/>
            <person name="Floudas D."/>
            <person name="Copeland A."/>
            <person name="Barry K.W."/>
            <person name="Cichocki N."/>
            <person name="Veneault-Fourrey C."/>
            <person name="LaButti K."/>
            <person name="Lindquist E.A."/>
            <person name="Lipzen A."/>
            <person name="Lundell T."/>
            <person name="Morin E."/>
            <person name="Murat C."/>
            <person name="Sun H."/>
            <person name="Tunlid A."/>
            <person name="Henrissat B."/>
            <person name="Grigoriev I.V."/>
            <person name="Hibbett D.S."/>
            <person name="Martin F."/>
            <person name="Nordberg H.P."/>
            <person name="Cantor M.N."/>
            <person name="Hua S.X."/>
        </authorList>
    </citation>
    <scope>NUCLEOTIDE SEQUENCE [LARGE SCALE GENOMIC DNA]</scope>
    <source>
        <strain evidence="2 3">LaAM-08-1</strain>
    </source>
</reference>
<feature type="compositionally biased region" description="Polar residues" evidence="1">
    <location>
        <begin position="245"/>
        <end position="256"/>
    </location>
</feature>
<organism evidence="2 3">
    <name type="scientific">Laccaria amethystina LaAM-08-1</name>
    <dbReference type="NCBI Taxonomy" id="1095629"/>
    <lineage>
        <taxon>Eukaryota</taxon>
        <taxon>Fungi</taxon>
        <taxon>Dikarya</taxon>
        <taxon>Basidiomycota</taxon>
        <taxon>Agaricomycotina</taxon>
        <taxon>Agaricomycetes</taxon>
        <taxon>Agaricomycetidae</taxon>
        <taxon>Agaricales</taxon>
        <taxon>Agaricineae</taxon>
        <taxon>Hydnangiaceae</taxon>
        <taxon>Laccaria</taxon>
    </lineage>
</organism>